<gene>
    <name evidence="2" type="ORF">Tci_060032</name>
</gene>
<feature type="domain" description="Integrase catalytic" evidence="1">
    <location>
        <begin position="135"/>
        <end position="296"/>
    </location>
</feature>
<dbReference type="InterPro" id="IPR012337">
    <property type="entry name" value="RNaseH-like_sf"/>
</dbReference>
<protein>
    <submittedName>
        <fullName evidence="2">Putative ribonuclease H-like domain-containing protein</fullName>
    </submittedName>
</protein>
<dbReference type="CDD" id="cd09279">
    <property type="entry name" value="RNase_HI_like"/>
    <property type="match status" value="1"/>
</dbReference>
<dbReference type="PROSITE" id="PS50994">
    <property type="entry name" value="INTEGRASE"/>
    <property type="match status" value="1"/>
</dbReference>
<dbReference type="GO" id="GO:0004523">
    <property type="term" value="F:RNA-DNA hybrid ribonuclease activity"/>
    <property type="evidence" value="ECO:0007669"/>
    <property type="project" value="InterPro"/>
</dbReference>
<evidence type="ECO:0000313" key="2">
    <source>
        <dbReference type="EMBL" id="GEU88054.1"/>
    </source>
</evidence>
<reference evidence="2" key="1">
    <citation type="journal article" date="2019" name="Sci. Rep.">
        <title>Draft genome of Tanacetum cinerariifolium, the natural source of mosquito coil.</title>
        <authorList>
            <person name="Yamashiro T."/>
            <person name="Shiraishi A."/>
            <person name="Satake H."/>
            <person name="Nakayama K."/>
        </authorList>
    </citation>
    <scope>NUCLEOTIDE SEQUENCE</scope>
</reference>
<name>A0A6L2NU10_TANCI</name>
<dbReference type="InterPro" id="IPR001584">
    <property type="entry name" value="Integrase_cat-core"/>
</dbReference>
<dbReference type="GO" id="GO:0003676">
    <property type="term" value="F:nucleic acid binding"/>
    <property type="evidence" value="ECO:0007669"/>
    <property type="project" value="InterPro"/>
</dbReference>
<sequence>MDQGGRGSVPTNEESYYVSPITHSTLGKGDLVCIFGSVSRSHFEAHPVKVITDQAIRNILNDTETSRKLAKYAVELGAYNITYIPRNAVKGQVPLEKDDIESWTLFTDGASSPKGLGAGLVLIGPSSIEYTYAFRLTFPCTNNEAEYEALLAGLRIARQMNISDIEVKVDSKLVASQINGNYEASKDSTIKYLAKAKEFGLPRIIVIDNGAQLVNNPFKSWCGRFEIHQMKTEVAHPQASGLVERANGSLMEGIKTCLGREKSRWVDKLPNVLWAHRTSIKQNNGDTPFSLTYGSEAIILAEIGIPTYRTLMIRE</sequence>
<evidence type="ECO:0000259" key="1">
    <source>
        <dbReference type="PROSITE" id="PS50994"/>
    </source>
</evidence>
<dbReference type="InterPro" id="IPR036397">
    <property type="entry name" value="RNaseH_sf"/>
</dbReference>
<dbReference type="Pfam" id="PF13456">
    <property type="entry name" value="RVT_3"/>
    <property type="match status" value="1"/>
</dbReference>
<dbReference type="PANTHER" id="PTHR48475">
    <property type="entry name" value="RIBONUCLEASE H"/>
    <property type="match status" value="1"/>
</dbReference>
<dbReference type="PANTHER" id="PTHR48475:SF2">
    <property type="entry name" value="RIBONUCLEASE H"/>
    <property type="match status" value="1"/>
</dbReference>
<dbReference type="EMBL" id="BKCJ010009664">
    <property type="protein sequence ID" value="GEU88054.1"/>
    <property type="molecule type" value="Genomic_DNA"/>
</dbReference>
<dbReference type="InterPro" id="IPR002156">
    <property type="entry name" value="RNaseH_domain"/>
</dbReference>
<dbReference type="Gene3D" id="3.30.420.10">
    <property type="entry name" value="Ribonuclease H-like superfamily/Ribonuclease H"/>
    <property type="match status" value="1"/>
</dbReference>
<dbReference type="GO" id="GO:0015074">
    <property type="term" value="P:DNA integration"/>
    <property type="evidence" value="ECO:0007669"/>
    <property type="project" value="InterPro"/>
</dbReference>
<organism evidence="2">
    <name type="scientific">Tanacetum cinerariifolium</name>
    <name type="common">Dalmatian daisy</name>
    <name type="synonym">Chrysanthemum cinerariifolium</name>
    <dbReference type="NCBI Taxonomy" id="118510"/>
    <lineage>
        <taxon>Eukaryota</taxon>
        <taxon>Viridiplantae</taxon>
        <taxon>Streptophyta</taxon>
        <taxon>Embryophyta</taxon>
        <taxon>Tracheophyta</taxon>
        <taxon>Spermatophyta</taxon>
        <taxon>Magnoliopsida</taxon>
        <taxon>eudicotyledons</taxon>
        <taxon>Gunneridae</taxon>
        <taxon>Pentapetalae</taxon>
        <taxon>asterids</taxon>
        <taxon>campanulids</taxon>
        <taxon>Asterales</taxon>
        <taxon>Asteraceae</taxon>
        <taxon>Asteroideae</taxon>
        <taxon>Anthemideae</taxon>
        <taxon>Anthemidinae</taxon>
        <taxon>Tanacetum</taxon>
    </lineage>
</organism>
<accession>A0A6L2NU10</accession>
<dbReference type="SUPFAM" id="SSF53098">
    <property type="entry name" value="Ribonuclease H-like"/>
    <property type="match status" value="2"/>
</dbReference>
<proteinExistence type="predicted"/>
<comment type="caution">
    <text evidence="2">The sequence shown here is derived from an EMBL/GenBank/DDBJ whole genome shotgun (WGS) entry which is preliminary data.</text>
</comment>
<dbReference type="AlphaFoldDB" id="A0A6L2NU10"/>